<reference evidence="3" key="2">
    <citation type="submission" date="2020-09" db="EMBL/GenBank/DDBJ databases">
        <authorList>
            <person name="Yu Y."/>
        </authorList>
    </citation>
    <scope>NUCLEOTIDE SEQUENCE</scope>
    <source>
        <strain evidence="3">KCTC 49039</strain>
    </source>
</reference>
<evidence type="ECO:0000313" key="4">
    <source>
        <dbReference type="Proteomes" id="UP000610846"/>
    </source>
</evidence>
<sequence>MSAGVRWSRRVLLVGGAALIGFGLWTAWSTVPSSQWPSALVWLAGGVVVHDAVLAPLAVAVGAWVLPRVPPVWRGPLRGGLLAAGTLGVLAIALVAGAADRRNPSVVPQDPLAAIAAAAIAVVIGAVVGAFLAGARPRGGDPDADRATSVSRARRSAGPRR</sequence>
<dbReference type="AlphaFoldDB" id="A0A927G8M2"/>
<protein>
    <submittedName>
        <fullName evidence="3">Uncharacterized protein</fullName>
    </submittedName>
</protein>
<dbReference type="InterPro" id="IPR036259">
    <property type="entry name" value="MFS_trans_sf"/>
</dbReference>
<comment type="caution">
    <text evidence="3">The sequence shown here is derived from an EMBL/GenBank/DDBJ whole genome shotgun (WGS) entry which is preliminary data.</text>
</comment>
<feature type="transmembrane region" description="Helical" evidence="2">
    <location>
        <begin position="111"/>
        <end position="133"/>
    </location>
</feature>
<keyword evidence="4" id="KW-1185">Reference proteome</keyword>
<dbReference type="Proteomes" id="UP000610846">
    <property type="component" value="Unassembled WGS sequence"/>
</dbReference>
<feature type="compositionally biased region" description="Basic residues" evidence="1">
    <location>
        <begin position="152"/>
        <end position="161"/>
    </location>
</feature>
<dbReference type="EMBL" id="JACYHB010000003">
    <property type="protein sequence ID" value="MBD8078447.1"/>
    <property type="molecule type" value="Genomic_DNA"/>
</dbReference>
<evidence type="ECO:0000256" key="1">
    <source>
        <dbReference type="SAM" id="MobiDB-lite"/>
    </source>
</evidence>
<evidence type="ECO:0000313" key="3">
    <source>
        <dbReference type="EMBL" id="MBD8078447.1"/>
    </source>
</evidence>
<gene>
    <name evidence="3" type="ORF">IF651_05160</name>
</gene>
<proteinExistence type="predicted"/>
<dbReference type="RefSeq" id="WP_191828031.1">
    <property type="nucleotide sequence ID" value="NZ_JACYHB010000003.1"/>
</dbReference>
<organism evidence="3 4">
    <name type="scientific">Cellulosimicrobium arenosum</name>
    <dbReference type="NCBI Taxonomy" id="2708133"/>
    <lineage>
        <taxon>Bacteria</taxon>
        <taxon>Bacillati</taxon>
        <taxon>Actinomycetota</taxon>
        <taxon>Actinomycetes</taxon>
        <taxon>Micrococcales</taxon>
        <taxon>Promicromonosporaceae</taxon>
        <taxon>Cellulosimicrobium</taxon>
    </lineage>
</organism>
<name>A0A927G8M2_9MICO</name>
<reference evidence="3" key="1">
    <citation type="journal article" date="2018" name="Curr. Microbiol.">
        <title>Cellulosimicrobium arenosum sp. nov., Isolated from Marine Sediment Sand.</title>
        <authorList>
            <person name="Oh M."/>
            <person name="Kim J.H."/>
            <person name="Yoon J.H."/>
            <person name="Schumann P."/>
            <person name="Kim W."/>
        </authorList>
    </citation>
    <scope>NUCLEOTIDE SEQUENCE</scope>
    <source>
        <strain evidence="3">KCTC 49039</strain>
    </source>
</reference>
<keyword evidence="2" id="KW-1133">Transmembrane helix</keyword>
<feature type="transmembrane region" description="Helical" evidence="2">
    <location>
        <begin position="79"/>
        <end position="99"/>
    </location>
</feature>
<feature type="region of interest" description="Disordered" evidence="1">
    <location>
        <begin position="137"/>
        <end position="161"/>
    </location>
</feature>
<feature type="transmembrane region" description="Helical" evidence="2">
    <location>
        <begin position="39"/>
        <end position="67"/>
    </location>
</feature>
<accession>A0A927G8M2</accession>
<dbReference type="SUPFAM" id="SSF103473">
    <property type="entry name" value="MFS general substrate transporter"/>
    <property type="match status" value="1"/>
</dbReference>
<evidence type="ECO:0000256" key="2">
    <source>
        <dbReference type="SAM" id="Phobius"/>
    </source>
</evidence>
<keyword evidence="2" id="KW-0472">Membrane</keyword>
<keyword evidence="2" id="KW-0812">Transmembrane</keyword>